<evidence type="ECO:0000256" key="8">
    <source>
        <dbReference type="ARBA" id="ARBA00022792"/>
    </source>
</evidence>
<dbReference type="eggNOG" id="ENOG502SWY8">
    <property type="taxonomic scope" value="Eukaryota"/>
</dbReference>
<dbReference type="Proteomes" id="UP000095285">
    <property type="component" value="Unassembled WGS sequence"/>
</dbReference>
<evidence type="ECO:0000313" key="14">
    <source>
        <dbReference type="Proteomes" id="UP000095285"/>
    </source>
</evidence>
<keyword evidence="6" id="KW-0813">Transport</keyword>
<sequence length="696" mass="80268">MGTRLSVSLEDPEVSPRTDRPPTFDPLYGFPKGRKPREMKTTWEEMDHWKLEFGDRDYCAHLLINLKKCQRQYAPFSHYYCIDDYHGWQNCEYEDHILRMKEFERERRLLKRASRKRAAQEKSIIMEHQRVQHVLEILTDPIKLRMKLLPLVEECGKLTGQDPFGWALLAKLVYACDPEMLRTISSRIQKKLIAAARQPVTVPLLHFVRSFLVRFHWLKSFNERTLAYICSRSVDFSVESCSESSIRLTSNIYALWAGTKYDYILLKTLKNMLNNMIVEEKDENEKVLFRFETAVHRYLPQFISAIFNLHIEVMKRSSPDDKVAINEWLDIAYESATVVEAEKLSSIFRWLKTFLLKAKSCAHLVVRRISSFINDFCQPSEAYYEAVKEYVQLGPDLSVNALFRTLIRSARCQLHSQEYGKAYAEALSVMLELRPYLLDIRDVIELQHLVCQEAFQNRNCRPALSLLNSLLAMNNELVPSPIQIAQSIFNGSEIWCDEVRLGRALCSSISRPRIQIMVSQENLLKKLNDIVMDDQQIHFGGSQNSLAMPKNSEVQSNSAAVSNVLFSNVPVENCANVEVVSAENTVRKRTYSSAGRKTLKYVRIGSENDEEMFSSRIESSQSSGTLGIVFEEQISEKIGYTLAEQEESRNTFAVDATTIKLNSDSDVIILDKDVVSRELTIQQMMADFVPDWTYHS</sequence>
<keyword evidence="7" id="KW-0679">Respiratory chain</keyword>
<feature type="region of interest" description="Disordered" evidence="13">
    <location>
        <begin position="1"/>
        <end position="31"/>
    </location>
</feature>
<evidence type="ECO:0000256" key="5">
    <source>
        <dbReference type="ARBA" id="ARBA00018677"/>
    </source>
</evidence>
<dbReference type="PANTHER" id="PTHR20900">
    <property type="entry name" value="NADH:UBIQUINONE OXIDOREDUCTASE B18-LIKE SUBUNIT"/>
    <property type="match status" value="1"/>
</dbReference>
<dbReference type="GO" id="GO:0005743">
    <property type="term" value="C:mitochondrial inner membrane"/>
    <property type="evidence" value="ECO:0007669"/>
    <property type="project" value="UniProtKB-SubCell"/>
</dbReference>
<evidence type="ECO:0000256" key="10">
    <source>
        <dbReference type="ARBA" id="ARBA00023128"/>
    </source>
</evidence>
<dbReference type="STRING" id="7209.A0A1I7VDY7"/>
<dbReference type="WBParaSite" id="EN70_1502">
    <property type="protein sequence ID" value="EN70_1502"/>
    <property type="gene ID" value="EN70_1502"/>
</dbReference>
<evidence type="ECO:0000256" key="3">
    <source>
        <dbReference type="ARBA" id="ARBA00004637"/>
    </source>
</evidence>
<keyword evidence="11" id="KW-0472">Membrane</keyword>
<protein>
    <recommendedName>
        <fullName evidence="5">NADH dehydrogenase [ubiquinone] 1 beta subcomplex subunit 7</fullName>
    </recommendedName>
</protein>
<comment type="function">
    <text evidence="1">Accessory subunit of the mitochondrial membrane respiratory chain NADH dehydrogenase (Complex I), that is believed not to be involved in catalysis. Complex I functions in the transfer of electrons from NADH to the respiratory chain. The immediate electron acceptor for the enzyme is believed to be ubiquinone.</text>
</comment>
<dbReference type="GO" id="GO:0005758">
    <property type="term" value="C:mitochondrial intermembrane space"/>
    <property type="evidence" value="ECO:0007669"/>
    <property type="project" value="UniProtKB-SubCell"/>
</dbReference>
<organism evidence="14 15">
    <name type="scientific">Loa loa</name>
    <name type="common">Eye worm</name>
    <name type="synonym">Filaria loa</name>
    <dbReference type="NCBI Taxonomy" id="7209"/>
    <lineage>
        <taxon>Eukaryota</taxon>
        <taxon>Metazoa</taxon>
        <taxon>Ecdysozoa</taxon>
        <taxon>Nematoda</taxon>
        <taxon>Chromadorea</taxon>
        <taxon>Rhabditida</taxon>
        <taxon>Spirurina</taxon>
        <taxon>Spiruromorpha</taxon>
        <taxon>Filarioidea</taxon>
        <taxon>Onchocercidae</taxon>
        <taxon>Loa</taxon>
    </lineage>
</organism>
<dbReference type="PANTHER" id="PTHR20900:SF0">
    <property type="entry name" value="NADH DEHYDROGENASE [UBIQUINONE] 1 BETA SUBCOMPLEX SUBUNIT 7"/>
    <property type="match status" value="1"/>
</dbReference>
<evidence type="ECO:0000256" key="13">
    <source>
        <dbReference type="SAM" id="MobiDB-lite"/>
    </source>
</evidence>
<keyword evidence="8" id="KW-0999">Mitochondrion inner membrane</keyword>
<keyword evidence="10" id="KW-0496">Mitochondrion</keyword>
<comment type="subcellular location">
    <subcellularLocation>
        <location evidence="3">Mitochondrion inner membrane</location>
        <topology evidence="3">Peripheral membrane protein</topology>
    </subcellularLocation>
    <subcellularLocation>
        <location evidence="2">Mitochondrion intermembrane space</location>
    </subcellularLocation>
</comment>
<keyword evidence="14" id="KW-1185">Reference proteome</keyword>
<reference evidence="14" key="1">
    <citation type="submission" date="2012-04" db="EMBL/GenBank/DDBJ databases">
        <title>The Genome Sequence of Loa loa.</title>
        <authorList>
            <consortium name="The Broad Institute Genome Sequencing Platform"/>
            <consortium name="Broad Institute Genome Sequencing Center for Infectious Disease"/>
            <person name="Nutman T.B."/>
            <person name="Fink D.L."/>
            <person name="Russ C."/>
            <person name="Young S."/>
            <person name="Zeng Q."/>
            <person name="Gargeya S."/>
            <person name="Alvarado L."/>
            <person name="Berlin A."/>
            <person name="Chapman S.B."/>
            <person name="Chen Z."/>
            <person name="Freedman E."/>
            <person name="Gellesch M."/>
            <person name="Goldberg J."/>
            <person name="Griggs A."/>
            <person name="Gujja S."/>
            <person name="Heilman E.R."/>
            <person name="Heiman D."/>
            <person name="Howarth C."/>
            <person name="Mehta T."/>
            <person name="Neiman D."/>
            <person name="Pearson M."/>
            <person name="Roberts A."/>
            <person name="Saif S."/>
            <person name="Shea T."/>
            <person name="Shenoy N."/>
            <person name="Sisk P."/>
            <person name="Stolte C."/>
            <person name="Sykes S."/>
            <person name="White J."/>
            <person name="Yandava C."/>
            <person name="Haas B."/>
            <person name="Henn M.R."/>
            <person name="Nusbaum C."/>
            <person name="Birren B."/>
        </authorList>
    </citation>
    <scope>NUCLEOTIDE SEQUENCE [LARGE SCALE GENOMIC DNA]</scope>
</reference>
<dbReference type="InterPro" id="IPR008698">
    <property type="entry name" value="NDUB7"/>
</dbReference>
<proteinExistence type="inferred from homology"/>
<evidence type="ECO:0000256" key="6">
    <source>
        <dbReference type="ARBA" id="ARBA00022448"/>
    </source>
</evidence>
<evidence type="ECO:0000256" key="1">
    <source>
        <dbReference type="ARBA" id="ARBA00003195"/>
    </source>
</evidence>
<dbReference type="Pfam" id="PF05676">
    <property type="entry name" value="NDUF_B7"/>
    <property type="match status" value="1"/>
</dbReference>
<evidence type="ECO:0000256" key="9">
    <source>
        <dbReference type="ARBA" id="ARBA00022982"/>
    </source>
</evidence>
<evidence type="ECO:0000256" key="4">
    <source>
        <dbReference type="ARBA" id="ARBA00008006"/>
    </source>
</evidence>
<evidence type="ECO:0000256" key="2">
    <source>
        <dbReference type="ARBA" id="ARBA00004569"/>
    </source>
</evidence>
<comment type="similarity">
    <text evidence="4">Belongs to the complex I NDUFB7 subunit family.</text>
</comment>
<reference evidence="15" key="2">
    <citation type="submission" date="2016-11" db="UniProtKB">
        <authorList>
            <consortium name="WormBaseParasite"/>
        </authorList>
    </citation>
    <scope>IDENTIFICATION</scope>
</reference>
<dbReference type="AlphaFoldDB" id="A0A1I7VDY7"/>
<evidence type="ECO:0000313" key="15">
    <source>
        <dbReference type="WBParaSite" id="EN70_1502"/>
    </source>
</evidence>
<accession>A0A1I7VDY7</accession>
<evidence type="ECO:0000256" key="11">
    <source>
        <dbReference type="ARBA" id="ARBA00023136"/>
    </source>
</evidence>
<evidence type="ECO:0000256" key="7">
    <source>
        <dbReference type="ARBA" id="ARBA00022660"/>
    </source>
</evidence>
<keyword evidence="12" id="KW-1015">Disulfide bond</keyword>
<keyword evidence="9" id="KW-0249">Electron transport</keyword>
<name>A0A1I7VDY7_LOALO</name>
<evidence type="ECO:0000256" key="12">
    <source>
        <dbReference type="ARBA" id="ARBA00023157"/>
    </source>
</evidence>